<reference evidence="14" key="1">
    <citation type="submission" date="2020-06" db="EMBL/GenBank/DDBJ databases">
        <authorList>
            <consortium name="Plant Systems Biology data submission"/>
        </authorList>
    </citation>
    <scope>NUCLEOTIDE SEQUENCE</scope>
    <source>
        <strain evidence="14">D6</strain>
    </source>
</reference>
<dbReference type="EC" id="3.4.21.105" evidence="4"/>
<feature type="transmembrane region" description="Helical" evidence="11">
    <location>
        <begin position="294"/>
        <end position="317"/>
    </location>
</feature>
<feature type="domain" description="Peptidase S54 rhomboid" evidence="13">
    <location>
        <begin position="285"/>
        <end position="431"/>
    </location>
</feature>
<comment type="caution">
    <text evidence="14">The sequence shown here is derived from an EMBL/GenBank/DDBJ whole genome shotgun (WGS) entry which is preliminary data.</text>
</comment>
<proteinExistence type="inferred from homology"/>
<dbReference type="Proteomes" id="UP001153069">
    <property type="component" value="Unassembled WGS sequence"/>
</dbReference>
<evidence type="ECO:0000256" key="2">
    <source>
        <dbReference type="ARBA" id="ARBA00004141"/>
    </source>
</evidence>
<accession>A0A9N8EBT8</accession>
<comment type="subcellular location">
    <subcellularLocation>
        <location evidence="2 11">Membrane</location>
        <topology evidence="2 11">Multi-pass membrane protein</topology>
    </subcellularLocation>
</comment>
<evidence type="ECO:0000256" key="12">
    <source>
        <dbReference type="SAM" id="MobiDB-lite"/>
    </source>
</evidence>
<feature type="transmembrane region" description="Helical" evidence="11">
    <location>
        <begin position="230"/>
        <end position="250"/>
    </location>
</feature>
<keyword evidence="8 11" id="KW-0720">Serine protease</keyword>
<dbReference type="GO" id="GO:0006508">
    <property type="term" value="P:proteolysis"/>
    <property type="evidence" value="ECO:0007669"/>
    <property type="project" value="UniProtKB-KW"/>
</dbReference>
<name>A0A9N8EBT8_9STRA</name>
<dbReference type="PANTHER" id="PTHR22936:SF69">
    <property type="entry name" value="RHOMBOID-LIKE PROTEIN"/>
    <property type="match status" value="1"/>
</dbReference>
<protein>
    <recommendedName>
        <fullName evidence="4">rhomboid protease</fullName>
        <ecNumber evidence="4">3.4.21.105</ecNumber>
    </recommendedName>
</protein>
<dbReference type="Gene3D" id="1.20.1540.10">
    <property type="entry name" value="Rhomboid-like"/>
    <property type="match status" value="1"/>
</dbReference>
<organism evidence="14 15">
    <name type="scientific">Seminavis robusta</name>
    <dbReference type="NCBI Taxonomy" id="568900"/>
    <lineage>
        <taxon>Eukaryota</taxon>
        <taxon>Sar</taxon>
        <taxon>Stramenopiles</taxon>
        <taxon>Ochrophyta</taxon>
        <taxon>Bacillariophyta</taxon>
        <taxon>Bacillariophyceae</taxon>
        <taxon>Bacillariophycidae</taxon>
        <taxon>Naviculales</taxon>
        <taxon>Naviculaceae</taxon>
        <taxon>Seminavis</taxon>
    </lineage>
</organism>
<dbReference type="Pfam" id="PF01694">
    <property type="entry name" value="Rhomboid"/>
    <property type="match status" value="1"/>
</dbReference>
<evidence type="ECO:0000256" key="4">
    <source>
        <dbReference type="ARBA" id="ARBA00013039"/>
    </source>
</evidence>
<comment type="catalytic activity">
    <reaction evidence="1 11">
        <text>Cleaves type-1 transmembrane domains using a catalytic dyad composed of serine and histidine that are contributed by different transmembrane domains.</text>
        <dbReference type="EC" id="3.4.21.105"/>
    </reaction>
</comment>
<dbReference type="GO" id="GO:0004252">
    <property type="term" value="F:serine-type endopeptidase activity"/>
    <property type="evidence" value="ECO:0007669"/>
    <property type="project" value="InterPro"/>
</dbReference>
<keyword evidence="9 11" id="KW-1133">Transmembrane helix</keyword>
<keyword evidence="6 11" id="KW-0812">Transmembrane</keyword>
<dbReference type="OrthoDB" id="418595at2759"/>
<feature type="compositionally biased region" description="Basic residues" evidence="12">
    <location>
        <begin position="128"/>
        <end position="139"/>
    </location>
</feature>
<dbReference type="AlphaFoldDB" id="A0A9N8EBT8"/>
<evidence type="ECO:0000313" key="14">
    <source>
        <dbReference type="EMBL" id="CAB9517419.1"/>
    </source>
</evidence>
<dbReference type="InterPro" id="IPR022764">
    <property type="entry name" value="Peptidase_S54_rhomboid_dom"/>
</dbReference>
<evidence type="ECO:0000259" key="13">
    <source>
        <dbReference type="Pfam" id="PF01694"/>
    </source>
</evidence>
<keyword evidence="10 11" id="KW-0472">Membrane</keyword>
<evidence type="ECO:0000256" key="7">
    <source>
        <dbReference type="ARBA" id="ARBA00022801"/>
    </source>
</evidence>
<evidence type="ECO:0000256" key="3">
    <source>
        <dbReference type="ARBA" id="ARBA00009045"/>
    </source>
</evidence>
<keyword evidence="5 11" id="KW-0645">Protease</keyword>
<evidence type="ECO:0000256" key="1">
    <source>
        <dbReference type="ARBA" id="ARBA00000156"/>
    </source>
</evidence>
<evidence type="ECO:0000256" key="9">
    <source>
        <dbReference type="ARBA" id="ARBA00022989"/>
    </source>
</evidence>
<comment type="function">
    <text evidence="11">Serine protease involved in intramembrane proteolysis.</text>
</comment>
<evidence type="ECO:0000313" key="15">
    <source>
        <dbReference type="Proteomes" id="UP001153069"/>
    </source>
</evidence>
<feature type="transmembrane region" description="Helical" evidence="11">
    <location>
        <begin position="417"/>
        <end position="435"/>
    </location>
</feature>
<comment type="caution">
    <text evidence="11">Lacks conserved residue(s) required for the propagation of feature annotation.</text>
</comment>
<feature type="region of interest" description="Disordered" evidence="12">
    <location>
        <begin position="1"/>
        <end position="141"/>
    </location>
</feature>
<evidence type="ECO:0000256" key="11">
    <source>
        <dbReference type="RuleBase" id="RU362115"/>
    </source>
</evidence>
<evidence type="ECO:0000256" key="8">
    <source>
        <dbReference type="ARBA" id="ARBA00022825"/>
    </source>
</evidence>
<gene>
    <name evidence="14" type="ORF">SEMRO_855_G211430.1</name>
</gene>
<dbReference type="InterPro" id="IPR002610">
    <property type="entry name" value="Peptidase_S54_rhomboid-like"/>
</dbReference>
<dbReference type="EMBL" id="CAICTM010000854">
    <property type="protein sequence ID" value="CAB9517419.1"/>
    <property type="molecule type" value="Genomic_DNA"/>
</dbReference>
<feature type="compositionally biased region" description="Low complexity" evidence="12">
    <location>
        <begin position="186"/>
        <end position="202"/>
    </location>
</feature>
<feature type="compositionally biased region" description="Basic residues" evidence="12">
    <location>
        <begin position="35"/>
        <end position="48"/>
    </location>
</feature>
<feature type="compositionally biased region" description="Basic residues" evidence="12">
    <location>
        <begin position="77"/>
        <end position="93"/>
    </location>
</feature>
<feature type="transmembrane region" description="Helical" evidence="11">
    <location>
        <begin position="323"/>
        <end position="343"/>
    </location>
</feature>
<dbReference type="GO" id="GO:0016020">
    <property type="term" value="C:membrane"/>
    <property type="evidence" value="ECO:0007669"/>
    <property type="project" value="UniProtKB-SubCell"/>
</dbReference>
<keyword evidence="15" id="KW-1185">Reference proteome</keyword>
<dbReference type="PANTHER" id="PTHR22936">
    <property type="entry name" value="RHOMBOID-RELATED"/>
    <property type="match status" value="1"/>
</dbReference>
<feature type="compositionally biased region" description="Basic and acidic residues" evidence="12">
    <location>
        <begin position="112"/>
        <end position="121"/>
    </location>
</feature>
<feature type="transmembrane region" description="Helical" evidence="11">
    <location>
        <begin position="442"/>
        <end position="464"/>
    </location>
</feature>
<sequence length="523" mass="58660">MSYYAANDGGEDNLYQEDAVERRRSPRDTTSSPRSSRRSKDKPRSKRSIKTDVEEYQENNAVGNYADPDEDEEERRKSRRSTSSRRSKSRSKSRTGAADEDATANSSKKKLRAVDSGEKMEGLGLFGRPKRKSSKRKNKSRQERLYDDLYGATNYQEVDDGIVGCADDLCVNKADVFENDEEGQKKQQQSSSQQDQNTKQSSFFGGGPNTGAQNKNVDESEEVYIVKQRFGYFSIIFGVVQVIVLALMMWQCGIAPMNINPMFGPYPDALSEWGGKNSILIVEDGEWWRLFTPILLHAGLIHLFCNVAVQLELGVFFEREWGSLTWLIIYLTSALGSSVLSVITMPDAVSVGSSGAVMGLFGGKIAEVACRCCEKSDTAQERVAHQVRKEQCMGVTCSVLVVLAFSFIPYVDWAAHLGGLMAGLFVGFMCFSIHMESYCLRLVWFLVGMGLTLGFFIPCIDIMYSGNVPINEELRDVCGYYTQNFQDYECNCMREEYMENLKNGNFWNNDDGGGGERMLMQVS</sequence>
<evidence type="ECO:0000256" key="5">
    <source>
        <dbReference type="ARBA" id="ARBA00022670"/>
    </source>
</evidence>
<keyword evidence="7 11" id="KW-0378">Hydrolase</keyword>
<evidence type="ECO:0000256" key="10">
    <source>
        <dbReference type="ARBA" id="ARBA00023136"/>
    </source>
</evidence>
<dbReference type="SUPFAM" id="SSF144091">
    <property type="entry name" value="Rhomboid-like"/>
    <property type="match status" value="1"/>
</dbReference>
<comment type="similarity">
    <text evidence="3 11">Belongs to the peptidase S54 family.</text>
</comment>
<feature type="region of interest" description="Disordered" evidence="12">
    <location>
        <begin position="180"/>
        <end position="215"/>
    </location>
</feature>
<dbReference type="InterPro" id="IPR035952">
    <property type="entry name" value="Rhomboid-like_sf"/>
</dbReference>
<evidence type="ECO:0000256" key="6">
    <source>
        <dbReference type="ARBA" id="ARBA00022692"/>
    </source>
</evidence>